<evidence type="ECO:0008006" key="3">
    <source>
        <dbReference type="Google" id="ProtNLM"/>
    </source>
</evidence>
<dbReference type="EMBL" id="CP005587">
    <property type="protein sequence ID" value="AGK57064.1"/>
    <property type="molecule type" value="Genomic_DNA"/>
</dbReference>
<dbReference type="Pfam" id="PF12599">
    <property type="entry name" value="DUF3768"/>
    <property type="match status" value="1"/>
</dbReference>
<dbReference type="AlphaFoldDB" id="N0B0T7"/>
<dbReference type="Proteomes" id="UP000005952">
    <property type="component" value="Chromosome"/>
</dbReference>
<dbReference type="eggNOG" id="ENOG5032YTM">
    <property type="taxonomic scope" value="Bacteria"/>
</dbReference>
<evidence type="ECO:0000313" key="2">
    <source>
        <dbReference type="Proteomes" id="UP000005952"/>
    </source>
</evidence>
<protein>
    <recommendedName>
        <fullName evidence="3">DUF3768 domain-containing protein</fullName>
    </recommendedName>
</protein>
<reference evidence="1 2" key="1">
    <citation type="journal article" date="2013" name="Genome Announc.">
        <title>Genome sequences for three denitrifying bacterial strains isolated from a uranium- and nitrate-contaminated subsurface environment.</title>
        <authorList>
            <person name="Venkatramanan R."/>
            <person name="Prakash O."/>
            <person name="Woyke T."/>
            <person name="Chain P."/>
            <person name="Goodwin L.A."/>
            <person name="Watson D."/>
            <person name="Brooks S."/>
            <person name="Kostka J.E."/>
            <person name="Green S.J."/>
        </authorList>
    </citation>
    <scope>NUCLEOTIDE SEQUENCE [LARGE SCALE GENOMIC DNA]</scope>
    <source>
        <strain evidence="1 2">1NES1</strain>
    </source>
</reference>
<name>N0B0T7_9HYPH</name>
<dbReference type="InterPro" id="IPR022243">
    <property type="entry name" value="DUF3768"/>
</dbReference>
<gene>
    <name evidence="1" type="ORF">HYPDE_26918</name>
</gene>
<accession>N0B0T7</accession>
<dbReference type="STRING" id="670307.HYPDE_26918"/>
<dbReference type="RefSeq" id="WP_015597101.1">
    <property type="nucleotide sequence ID" value="NC_021172.1"/>
</dbReference>
<sequence length="130" mass="14733">MSTLDTDRDALQEMQDEHTARIRELNDAFRTRTGLIAPWIALGELVITRGVAAHGNDFINRALEEVRAFSEFTESNDPWGEHDFGVFALDGVTLNWKVDCYDEERETASPDASDPAQTRRVLTVMLAEEY</sequence>
<evidence type="ECO:0000313" key="1">
    <source>
        <dbReference type="EMBL" id="AGK57064.1"/>
    </source>
</evidence>
<keyword evidence="2" id="KW-1185">Reference proteome</keyword>
<dbReference type="HOGENOM" id="CLU_125485_0_0_5"/>
<proteinExistence type="predicted"/>
<organism evidence="1 2">
    <name type="scientific">Hyphomicrobium denitrificans 1NES1</name>
    <dbReference type="NCBI Taxonomy" id="670307"/>
    <lineage>
        <taxon>Bacteria</taxon>
        <taxon>Pseudomonadati</taxon>
        <taxon>Pseudomonadota</taxon>
        <taxon>Alphaproteobacteria</taxon>
        <taxon>Hyphomicrobiales</taxon>
        <taxon>Hyphomicrobiaceae</taxon>
        <taxon>Hyphomicrobium</taxon>
    </lineage>
</organism>
<dbReference type="KEGG" id="hdt:HYPDE_26918"/>